<dbReference type="SMART" id="SM00342">
    <property type="entry name" value="HTH_ARAC"/>
    <property type="match status" value="1"/>
</dbReference>
<feature type="domain" description="HTH araC/xylS-type" evidence="2">
    <location>
        <begin position="180"/>
        <end position="280"/>
    </location>
</feature>
<evidence type="ECO:0000256" key="1">
    <source>
        <dbReference type="SAM" id="MobiDB-lite"/>
    </source>
</evidence>
<reference evidence="3 4" key="1">
    <citation type="submission" date="2022-08" db="EMBL/GenBank/DDBJ databases">
        <title>Polyphasic taxonomy analysis of Qipengyuania sp.RS5-5.</title>
        <authorList>
            <person name="Xamxidin M."/>
            <person name="Wu M."/>
        </authorList>
    </citation>
    <scope>NUCLEOTIDE SEQUENCE [LARGE SCALE GENOMIC DNA]</scope>
    <source>
        <strain evidence="3 4">RS5-5</strain>
    </source>
</reference>
<dbReference type="RefSeq" id="WP_257596100.1">
    <property type="nucleotide sequence ID" value="NZ_JANKHH010000005.1"/>
</dbReference>
<evidence type="ECO:0000313" key="4">
    <source>
        <dbReference type="Proteomes" id="UP001206067"/>
    </source>
</evidence>
<organism evidence="3 4">
    <name type="scientific">Parerythrobacter lacustris</name>
    <dbReference type="NCBI Taxonomy" id="2969984"/>
    <lineage>
        <taxon>Bacteria</taxon>
        <taxon>Pseudomonadati</taxon>
        <taxon>Pseudomonadota</taxon>
        <taxon>Alphaproteobacteria</taxon>
        <taxon>Sphingomonadales</taxon>
        <taxon>Erythrobacteraceae</taxon>
        <taxon>Parerythrobacter</taxon>
    </lineage>
</organism>
<dbReference type="InterPro" id="IPR018060">
    <property type="entry name" value="HTH_AraC"/>
</dbReference>
<accession>A0ABT1XRL5</accession>
<dbReference type="Proteomes" id="UP001206067">
    <property type="component" value="Unassembled WGS sequence"/>
</dbReference>
<dbReference type="Gene3D" id="1.10.10.60">
    <property type="entry name" value="Homeodomain-like"/>
    <property type="match status" value="1"/>
</dbReference>
<sequence>MTAKVSAEPEYFSETGKTPDGVPLALNRPPAKDLEPWVSRAMVAFAYDRTSTLAMGTLCNDAAYIRSAVGVNWTVGTAEGPLQIRDQTILCGQHSRAWPLEYSGGIKVAGLMMRPGAMRAIWGLEDAALVDRIRPMEAAGVPDRAVTGLYNLDLDPGEWLDAIEDWLRGYIAAHGAQEPEALSQIFELQAFADPNRPLTEFADEHDVSMRTLQRIIKRDFGLTPKQVLRRARVLDFAARLCGVADQEEEDEFILRFFDQAHRIHEFQAFFGMAPREFTSNRQGLLTLSLEIRQARRLEMLERISPDAVRPWMREPFKPIFSRRAS</sequence>
<protein>
    <submittedName>
        <fullName evidence="3">Helix-turn-helix domain-containing protein</fullName>
    </submittedName>
</protein>
<name>A0ABT1XRL5_9SPHN</name>
<dbReference type="Pfam" id="PF12833">
    <property type="entry name" value="HTH_18"/>
    <property type="match status" value="1"/>
</dbReference>
<gene>
    <name evidence="3" type="ORF">NSO95_10105</name>
</gene>
<feature type="region of interest" description="Disordered" evidence="1">
    <location>
        <begin position="1"/>
        <end position="25"/>
    </location>
</feature>
<comment type="caution">
    <text evidence="3">The sequence shown here is derived from an EMBL/GenBank/DDBJ whole genome shotgun (WGS) entry which is preliminary data.</text>
</comment>
<evidence type="ECO:0000259" key="2">
    <source>
        <dbReference type="PROSITE" id="PS01124"/>
    </source>
</evidence>
<proteinExistence type="predicted"/>
<dbReference type="PROSITE" id="PS01124">
    <property type="entry name" value="HTH_ARAC_FAMILY_2"/>
    <property type="match status" value="1"/>
</dbReference>
<dbReference type="EMBL" id="JANKHH010000005">
    <property type="protein sequence ID" value="MCR2834298.1"/>
    <property type="molecule type" value="Genomic_DNA"/>
</dbReference>
<evidence type="ECO:0000313" key="3">
    <source>
        <dbReference type="EMBL" id="MCR2834298.1"/>
    </source>
</evidence>
<keyword evidence="4" id="KW-1185">Reference proteome</keyword>